<protein>
    <recommendedName>
        <fullName evidence="2">Amino acid amidase</fullName>
    </recommendedName>
</protein>
<dbReference type="Pfam" id="PF04951">
    <property type="entry name" value="Peptidase_M55"/>
    <property type="match status" value="1"/>
</dbReference>
<dbReference type="InterPro" id="IPR007035">
    <property type="entry name" value="Peptidase_M55"/>
</dbReference>
<evidence type="ECO:0000313" key="1">
    <source>
        <dbReference type="EMBL" id="GAI78543.1"/>
    </source>
</evidence>
<dbReference type="InterPro" id="IPR036177">
    <property type="entry name" value="Peptidase_M55_sf"/>
</dbReference>
<evidence type="ECO:0008006" key="2">
    <source>
        <dbReference type="Google" id="ProtNLM"/>
    </source>
</evidence>
<comment type="caution">
    <text evidence="1">The sequence shown here is derived from an EMBL/GenBank/DDBJ whole genome shotgun (WGS) entry which is preliminary data.</text>
</comment>
<gene>
    <name evidence="1" type="ORF">S12H4_25940</name>
</gene>
<sequence length="220" mass="24083">MKIYISADIEGITGITNWDETNKSKSDYQKFSKQMTEEVKAACEGAINAGAEEIWIKDAHGSGRNIIAVDLPQNIKLIRGWSGHPFSMVQELDESFDALIMIGYHSFGSSNANPLSHTMSSATFNYIKLNEKLASEFLIHSYAAATVGVPVVFLSGDEGLCKEVNTINENIQTVAVNKGIGNSVISIHPQLAIKKIKEGVKSILKGDINKCKIKLPDHFK</sequence>
<dbReference type="CDD" id="cd08770">
    <property type="entry name" value="DAP_dppA_3"/>
    <property type="match status" value="1"/>
</dbReference>
<organism evidence="1">
    <name type="scientific">marine sediment metagenome</name>
    <dbReference type="NCBI Taxonomy" id="412755"/>
    <lineage>
        <taxon>unclassified sequences</taxon>
        <taxon>metagenomes</taxon>
        <taxon>ecological metagenomes</taxon>
    </lineage>
</organism>
<accession>X1RDA4</accession>
<dbReference type="EMBL" id="BARW01014669">
    <property type="protein sequence ID" value="GAI78543.1"/>
    <property type="molecule type" value="Genomic_DNA"/>
</dbReference>
<dbReference type="SUPFAM" id="SSF63992">
    <property type="entry name" value="Dipeptide transport protein"/>
    <property type="match status" value="1"/>
</dbReference>
<name>X1RDA4_9ZZZZ</name>
<dbReference type="AlphaFoldDB" id="X1RDA4"/>
<dbReference type="InterPro" id="IPR027476">
    <property type="entry name" value="DppA_N"/>
</dbReference>
<reference evidence="1" key="1">
    <citation type="journal article" date="2014" name="Front. Microbiol.">
        <title>High frequency of phylogenetically diverse reductive dehalogenase-homologous genes in deep subseafloor sedimentary metagenomes.</title>
        <authorList>
            <person name="Kawai M."/>
            <person name="Futagami T."/>
            <person name="Toyoda A."/>
            <person name="Takaki Y."/>
            <person name="Nishi S."/>
            <person name="Hori S."/>
            <person name="Arai W."/>
            <person name="Tsubouchi T."/>
            <person name="Morono Y."/>
            <person name="Uchiyama I."/>
            <person name="Ito T."/>
            <person name="Fujiyama A."/>
            <person name="Inagaki F."/>
            <person name="Takami H."/>
        </authorList>
    </citation>
    <scope>NUCLEOTIDE SEQUENCE</scope>
    <source>
        <strain evidence="1">Expedition CK06-06</strain>
    </source>
</reference>
<proteinExistence type="predicted"/>
<feature type="non-terminal residue" evidence="1">
    <location>
        <position position="220"/>
    </location>
</feature>
<dbReference type="Gene3D" id="3.30.1360.130">
    <property type="entry name" value="Dipeptide transport protein"/>
    <property type="match status" value="1"/>
</dbReference>
<dbReference type="Gene3D" id="3.40.50.10780">
    <property type="entry name" value="Dipeptide transport protein"/>
    <property type="match status" value="1"/>
</dbReference>